<dbReference type="RefSeq" id="WP_069313066.1">
    <property type="nucleotide sequence ID" value="NZ_MDTU01000001.1"/>
</dbReference>
<evidence type="ECO:0000313" key="2">
    <source>
        <dbReference type="EMBL" id="ODN43268.1"/>
    </source>
</evidence>
<evidence type="ECO:0008006" key="4">
    <source>
        <dbReference type="Google" id="ProtNLM"/>
    </source>
</evidence>
<dbReference type="EMBL" id="MDTU01000001">
    <property type="protein sequence ID" value="ODN43268.1"/>
    <property type="molecule type" value="Genomic_DNA"/>
</dbReference>
<dbReference type="SUPFAM" id="SSF53850">
    <property type="entry name" value="Periplasmic binding protein-like II"/>
    <property type="match status" value="1"/>
</dbReference>
<dbReference type="Proteomes" id="UP000094329">
    <property type="component" value="Unassembled WGS sequence"/>
</dbReference>
<dbReference type="Gene3D" id="3.40.190.10">
    <property type="entry name" value="Periplasmic binding protein-like II"/>
    <property type="match status" value="2"/>
</dbReference>
<evidence type="ECO:0000256" key="1">
    <source>
        <dbReference type="SAM" id="SignalP"/>
    </source>
</evidence>
<name>A0ABX3A6K1_9GAMM</name>
<organism evidence="2 3">
    <name type="scientific">Piscirickettsia litoralis</name>
    <dbReference type="NCBI Taxonomy" id="1891921"/>
    <lineage>
        <taxon>Bacteria</taxon>
        <taxon>Pseudomonadati</taxon>
        <taxon>Pseudomonadota</taxon>
        <taxon>Gammaproteobacteria</taxon>
        <taxon>Thiotrichales</taxon>
        <taxon>Piscirickettsiaceae</taxon>
        <taxon>Piscirickettsia</taxon>
    </lineage>
</organism>
<gene>
    <name evidence="2" type="ORF">BGC07_10495</name>
</gene>
<dbReference type="PANTHER" id="PTHR38834:SF3">
    <property type="entry name" value="SOLUTE-BINDING PROTEIN FAMILY 3_N-TERMINAL DOMAIN-CONTAINING PROTEIN"/>
    <property type="match status" value="1"/>
</dbReference>
<accession>A0ABX3A6K1</accession>
<keyword evidence="3" id="KW-1185">Reference proteome</keyword>
<comment type="caution">
    <text evidence="2">The sequence shown here is derived from an EMBL/GenBank/DDBJ whole genome shotgun (WGS) entry which is preliminary data.</text>
</comment>
<feature type="chain" id="PRO_5045343147" description="Solute-binding protein family 3/N-terminal domain-containing protein" evidence="1">
    <location>
        <begin position="22"/>
        <end position="238"/>
    </location>
</feature>
<sequence length="238" mass="26725">MLKLRSTLLILMMFTTATAFSAVEKVTLSTGEWKPFVSQTLTGNGSAAKIVTDAFAAVGIGVEYKWYPWKRAYKIALDGKSDGSFPWSKVAKREKDFAYSNPIIISKTVFYHLKSKPFTWSSYDDLKGKIVGGSLGYSYGTQFEAEVKKKLFKYQVAKTDIINLKKLLKGRIDVFPCSIEVCDGLIKQLGSEAADKLTYNKEKPLAESSYYLIVAKKLKKHKEIINKFNEGLKLIGKQ</sequence>
<dbReference type="PANTHER" id="PTHR38834">
    <property type="entry name" value="PERIPLASMIC SUBSTRATE BINDING PROTEIN FAMILY 3"/>
    <property type="match status" value="1"/>
</dbReference>
<proteinExistence type="predicted"/>
<feature type="signal peptide" evidence="1">
    <location>
        <begin position="1"/>
        <end position="21"/>
    </location>
</feature>
<protein>
    <recommendedName>
        <fullName evidence="4">Solute-binding protein family 3/N-terminal domain-containing protein</fullName>
    </recommendedName>
</protein>
<evidence type="ECO:0000313" key="3">
    <source>
        <dbReference type="Proteomes" id="UP000094329"/>
    </source>
</evidence>
<keyword evidence="1" id="KW-0732">Signal</keyword>
<reference evidence="2 3" key="1">
    <citation type="submission" date="2016-08" db="EMBL/GenBank/DDBJ databases">
        <title>Draft genome sequence of Candidatus Piscirickettsia litoralis, from seawater.</title>
        <authorList>
            <person name="Wan X."/>
            <person name="Lee A.J."/>
            <person name="Hou S."/>
            <person name="Donachie S.P."/>
        </authorList>
    </citation>
    <scope>NUCLEOTIDE SEQUENCE [LARGE SCALE GENOMIC DNA]</scope>
    <source>
        <strain evidence="2 3">Y2</strain>
    </source>
</reference>